<reference evidence="6 7" key="1">
    <citation type="submission" date="2016-02" db="EMBL/GenBank/DDBJ databases">
        <title>Genome sequence of Clostridium thermobutyricum DSM 4928.</title>
        <authorList>
            <person name="Poehlein A."/>
            <person name="Daniel R."/>
        </authorList>
    </citation>
    <scope>NUCLEOTIDE SEQUENCE [LARGE SCALE GENOMIC DNA]</scope>
    <source>
        <strain evidence="6 7">DSM 4928</strain>
    </source>
</reference>
<dbReference type="GO" id="GO:0003677">
    <property type="term" value="F:DNA binding"/>
    <property type="evidence" value="ECO:0007669"/>
    <property type="project" value="UniProtKB-KW"/>
</dbReference>
<keyword evidence="3" id="KW-0804">Transcription</keyword>
<evidence type="ECO:0000256" key="1">
    <source>
        <dbReference type="ARBA" id="ARBA00023015"/>
    </source>
</evidence>
<dbReference type="AlphaFoldDB" id="A0A1V4ST64"/>
<dbReference type="RefSeq" id="WP_080023550.1">
    <property type="nucleotide sequence ID" value="NZ_LTAY01000059.1"/>
</dbReference>
<dbReference type="InterPro" id="IPR014710">
    <property type="entry name" value="RmlC-like_jellyroll"/>
</dbReference>
<dbReference type="PROSITE" id="PS50042">
    <property type="entry name" value="CNMP_BINDING_3"/>
    <property type="match status" value="1"/>
</dbReference>
<gene>
    <name evidence="6" type="primary">fnr_2</name>
    <name evidence="6" type="ORF">CLTHE_22980</name>
</gene>
<dbReference type="Pfam" id="PF13545">
    <property type="entry name" value="HTH_Crp_2"/>
    <property type="match status" value="1"/>
</dbReference>
<dbReference type="SUPFAM" id="SSF51206">
    <property type="entry name" value="cAMP-binding domain-like"/>
    <property type="match status" value="1"/>
</dbReference>
<dbReference type="InterPro" id="IPR012318">
    <property type="entry name" value="HTH_CRP"/>
</dbReference>
<dbReference type="PROSITE" id="PS51063">
    <property type="entry name" value="HTH_CRP_2"/>
    <property type="match status" value="1"/>
</dbReference>
<dbReference type="GO" id="GO:0005829">
    <property type="term" value="C:cytosol"/>
    <property type="evidence" value="ECO:0007669"/>
    <property type="project" value="TreeGrafter"/>
</dbReference>
<keyword evidence="2" id="KW-0238">DNA-binding</keyword>
<proteinExistence type="predicted"/>
<dbReference type="InterPro" id="IPR018490">
    <property type="entry name" value="cNMP-bd_dom_sf"/>
</dbReference>
<dbReference type="PANTHER" id="PTHR24567:SF58">
    <property type="entry name" value="CYCLIC AMP-BINDING REGULATORY PROTEIN"/>
    <property type="match status" value="1"/>
</dbReference>
<evidence type="ECO:0000256" key="2">
    <source>
        <dbReference type="ARBA" id="ARBA00023125"/>
    </source>
</evidence>
<evidence type="ECO:0000259" key="5">
    <source>
        <dbReference type="PROSITE" id="PS51063"/>
    </source>
</evidence>
<accession>A0A1V4ST64</accession>
<dbReference type="InterPro" id="IPR050397">
    <property type="entry name" value="Env_Response_Regulators"/>
</dbReference>
<dbReference type="Proteomes" id="UP000191448">
    <property type="component" value="Unassembled WGS sequence"/>
</dbReference>
<dbReference type="PANTHER" id="PTHR24567">
    <property type="entry name" value="CRP FAMILY TRANSCRIPTIONAL REGULATORY PROTEIN"/>
    <property type="match status" value="1"/>
</dbReference>
<dbReference type="InterPro" id="IPR036390">
    <property type="entry name" value="WH_DNA-bd_sf"/>
</dbReference>
<evidence type="ECO:0000313" key="6">
    <source>
        <dbReference type="EMBL" id="OPX47059.1"/>
    </source>
</evidence>
<feature type="domain" description="HTH crp-type" evidence="5">
    <location>
        <begin position="150"/>
        <end position="218"/>
    </location>
</feature>
<name>A0A1V4ST64_9CLOT</name>
<dbReference type="SMART" id="SM00100">
    <property type="entry name" value="cNMP"/>
    <property type="match status" value="1"/>
</dbReference>
<dbReference type="OrthoDB" id="3176638at2"/>
<dbReference type="CDD" id="cd00038">
    <property type="entry name" value="CAP_ED"/>
    <property type="match status" value="1"/>
</dbReference>
<dbReference type="GO" id="GO:0003700">
    <property type="term" value="F:DNA-binding transcription factor activity"/>
    <property type="evidence" value="ECO:0007669"/>
    <property type="project" value="TreeGrafter"/>
</dbReference>
<evidence type="ECO:0000313" key="7">
    <source>
        <dbReference type="Proteomes" id="UP000191448"/>
    </source>
</evidence>
<sequence>MDLTFTILKETNLFNHFTNEEFDRFLNNPFVKLKNYSKEETIFLEGDPCTGISLIIAGEVHIQQNNSIGNTLTISKLHPKNIFGENIMFSSDCVYTVDVVSKSNSTILHINKKVITEMLMNNEKFLIKFLTLLSNKSVVLSSKLRQLNMKSLRERISTFLYSEYKKQNSYTIKLYSTKEDLAKNFGVQRPSLSRELINMKNDGIITYDRKSITILDIDKLNSF</sequence>
<comment type="caution">
    <text evidence="6">The sequence shown here is derived from an EMBL/GenBank/DDBJ whole genome shotgun (WGS) entry which is preliminary data.</text>
</comment>
<keyword evidence="1" id="KW-0805">Transcription regulation</keyword>
<feature type="domain" description="Cyclic nucleotide-binding" evidence="4">
    <location>
        <begin position="13"/>
        <end position="122"/>
    </location>
</feature>
<dbReference type="Pfam" id="PF00027">
    <property type="entry name" value="cNMP_binding"/>
    <property type="match status" value="1"/>
</dbReference>
<protein>
    <submittedName>
        <fullName evidence="6">Anaerobic regulatory protein</fullName>
    </submittedName>
</protein>
<dbReference type="Gene3D" id="2.60.120.10">
    <property type="entry name" value="Jelly Rolls"/>
    <property type="match status" value="1"/>
</dbReference>
<dbReference type="SUPFAM" id="SSF46785">
    <property type="entry name" value="Winged helix' DNA-binding domain"/>
    <property type="match status" value="1"/>
</dbReference>
<dbReference type="InterPro" id="IPR000595">
    <property type="entry name" value="cNMP-bd_dom"/>
</dbReference>
<dbReference type="EMBL" id="LTAY01000059">
    <property type="protein sequence ID" value="OPX47059.1"/>
    <property type="molecule type" value="Genomic_DNA"/>
</dbReference>
<evidence type="ECO:0000256" key="3">
    <source>
        <dbReference type="ARBA" id="ARBA00023163"/>
    </source>
</evidence>
<evidence type="ECO:0000259" key="4">
    <source>
        <dbReference type="PROSITE" id="PS50042"/>
    </source>
</evidence>
<organism evidence="6 7">
    <name type="scientific">Clostridium thermobutyricum DSM 4928</name>
    <dbReference type="NCBI Taxonomy" id="1121339"/>
    <lineage>
        <taxon>Bacteria</taxon>
        <taxon>Bacillati</taxon>
        <taxon>Bacillota</taxon>
        <taxon>Clostridia</taxon>
        <taxon>Eubacteriales</taxon>
        <taxon>Clostridiaceae</taxon>
        <taxon>Clostridium</taxon>
    </lineage>
</organism>